<evidence type="ECO:0000313" key="2">
    <source>
        <dbReference type="Proteomes" id="UP001054945"/>
    </source>
</evidence>
<organism evidence="1 2">
    <name type="scientific">Caerostris extrusa</name>
    <name type="common">Bark spider</name>
    <name type="synonym">Caerostris bankana</name>
    <dbReference type="NCBI Taxonomy" id="172846"/>
    <lineage>
        <taxon>Eukaryota</taxon>
        <taxon>Metazoa</taxon>
        <taxon>Ecdysozoa</taxon>
        <taxon>Arthropoda</taxon>
        <taxon>Chelicerata</taxon>
        <taxon>Arachnida</taxon>
        <taxon>Araneae</taxon>
        <taxon>Araneomorphae</taxon>
        <taxon>Entelegynae</taxon>
        <taxon>Araneoidea</taxon>
        <taxon>Araneidae</taxon>
        <taxon>Caerostris</taxon>
    </lineage>
</organism>
<protein>
    <submittedName>
        <fullName evidence="1">Uncharacterized protein</fullName>
    </submittedName>
</protein>
<dbReference type="Proteomes" id="UP001054945">
    <property type="component" value="Unassembled WGS sequence"/>
</dbReference>
<proteinExistence type="predicted"/>
<evidence type="ECO:0000313" key="1">
    <source>
        <dbReference type="EMBL" id="GIY92255.1"/>
    </source>
</evidence>
<keyword evidence="2" id="KW-1185">Reference proteome</keyword>
<dbReference type="AlphaFoldDB" id="A0AAV4XDF0"/>
<gene>
    <name evidence="1" type="ORF">CEXT_253901</name>
</gene>
<name>A0AAV4XDF0_CAEEX</name>
<comment type="caution">
    <text evidence="1">The sequence shown here is derived from an EMBL/GenBank/DDBJ whole genome shotgun (WGS) entry which is preliminary data.</text>
</comment>
<accession>A0AAV4XDF0</accession>
<dbReference type="EMBL" id="BPLR01017514">
    <property type="protein sequence ID" value="GIY92255.1"/>
    <property type="molecule type" value="Genomic_DNA"/>
</dbReference>
<reference evidence="1 2" key="1">
    <citation type="submission" date="2021-06" db="EMBL/GenBank/DDBJ databases">
        <title>Caerostris extrusa draft genome.</title>
        <authorList>
            <person name="Kono N."/>
            <person name="Arakawa K."/>
        </authorList>
    </citation>
    <scope>NUCLEOTIDE SEQUENCE [LARGE SCALE GENOMIC DNA]</scope>
</reference>
<sequence>MSHLPKKEKHSHLFSLMLAQKANDTNRQPGISPSGSLINIYNSELHPPSPRMFLSPLLHSNSALRIQSAFREMYRFLKRRQKDKR</sequence>